<keyword evidence="2" id="KW-0238">DNA-binding</keyword>
<dbReference type="InterPro" id="IPR036388">
    <property type="entry name" value="WH-like_DNA-bd_sf"/>
</dbReference>
<comment type="caution">
    <text evidence="5">The sequence shown here is derived from an EMBL/GenBank/DDBJ whole genome shotgun (WGS) entry which is preliminary data.</text>
</comment>
<gene>
    <name evidence="5" type="ORF">ACFFUT_02390</name>
</gene>
<dbReference type="InterPro" id="IPR008920">
    <property type="entry name" value="TF_FadR/GntR_C"/>
</dbReference>
<sequence>MPLSDASNTLPESNSNKSTVEDIQSGILLRICFLDYRPGDQLKEADLAKEFGVSRTPVRDAISRINHLGLVETRNGVGTVVVSLSDDEVMQVYEMRLHLATLIGRTTPTKIEEAYKSQATDLLRQANALVEEFNLRSYIILNHQLNILIASLIGNIVLRSFWLQTYYQAASTWYRVGDIVGPDVARALVDELTEINAALAANDLEAVGYIQRIHIGYGFERIRKHLF</sequence>
<protein>
    <submittedName>
        <fullName evidence="5">GntR family transcriptional regulator</fullName>
    </submittedName>
</protein>
<dbReference type="Gene3D" id="1.10.10.10">
    <property type="entry name" value="Winged helix-like DNA-binding domain superfamily/Winged helix DNA-binding domain"/>
    <property type="match status" value="1"/>
</dbReference>
<evidence type="ECO:0000256" key="1">
    <source>
        <dbReference type="ARBA" id="ARBA00023015"/>
    </source>
</evidence>
<dbReference type="Gene3D" id="1.20.120.530">
    <property type="entry name" value="GntR ligand-binding domain-like"/>
    <property type="match status" value="1"/>
</dbReference>
<accession>A0ABV5JBD2</accession>
<dbReference type="PROSITE" id="PS50949">
    <property type="entry name" value="HTH_GNTR"/>
    <property type="match status" value="1"/>
</dbReference>
<evidence type="ECO:0000313" key="5">
    <source>
        <dbReference type="EMBL" id="MFB9230634.1"/>
    </source>
</evidence>
<dbReference type="CDD" id="cd07377">
    <property type="entry name" value="WHTH_GntR"/>
    <property type="match status" value="1"/>
</dbReference>
<evidence type="ECO:0000256" key="3">
    <source>
        <dbReference type="ARBA" id="ARBA00023163"/>
    </source>
</evidence>
<keyword evidence="3" id="KW-0804">Transcription</keyword>
<name>A0ABV5JBD2_9RHOB</name>
<dbReference type="SMART" id="SM00345">
    <property type="entry name" value="HTH_GNTR"/>
    <property type="match status" value="1"/>
</dbReference>
<keyword evidence="6" id="KW-1185">Reference proteome</keyword>
<evidence type="ECO:0000256" key="2">
    <source>
        <dbReference type="ARBA" id="ARBA00023125"/>
    </source>
</evidence>
<dbReference type="PANTHER" id="PTHR43537:SF5">
    <property type="entry name" value="UXU OPERON TRANSCRIPTIONAL REGULATOR"/>
    <property type="match status" value="1"/>
</dbReference>
<dbReference type="PANTHER" id="PTHR43537">
    <property type="entry name" value="TRANSCRIPTIONAL REGULATOR, GNTR FAMILY"/>
    <property type="match status" value="1"/>
</dbReference>
<dbReference type="Pfam" id="PF07729">
    <property type="entry name" value="FCD"/>
    <property type="match status" value="1"/>
</dbReference>
<feature type="domain" description="HTH gntR-type" evidence="4">
    <location>
        <begin position="17"/>
        <end position="84"/>
    </location>
</feature>
<dbReference type="Proteomes" id="UP001589683">
    <property type="component" value="Unassembled WGS sequence"/>
</dbReference>
<dbReference type="SUPFAM" id="SSF46785">
    <property type="entry name" value="Winged helix' DNA-binding domain"/>
    <property type="match status" value="1"/>
</dbReference>
<organism evidence="5 6">
    <name type="scientific">Pseudohalocynthiibacter aestuariivivens</name>
    <dbReference type="NCBI Taxonomy" id="1591409"/>
    <lineage>
        <taxon>Bacteria</taxon>
        <taxon>Pseudomonadati</taxon>
        <taxon>Pseudomonadota</taxon>
        <taxon>Alphaproteobacteria</taxon>
        <taxon>Rhodobacterales</taxon>
        <taxon>Paracoccaceae</taxon>
        <taxon>Pseudohalocynthiibacter</taxon>
    </lineage>
</organism>
<dbReference type="Pfam" id="PF00392">
    <property type="entry name" value="GntR"/>
    <property type="match status" value="1"/>
</dbReference>
<dbReference type="InterPro" id="IPR036390">
    <property type="entry name" value="WH_DNA-bd_sf"/>
</dbReference>
<dbReference type="InterPro" id="IPR000524">
    <property type="entry name" value="Tscrpt_reg_HTH_GntR"/>
</dbReference>
<dbReference type="InterPro" id="IPR011711">
    <property type="entry name" value="GntR_C"/>
</dbReference>
<reference evidence="5 6" key="1">
    <citation type="submission" date="2024-09" db="EMBL/GenBank/DDBJ databases">
        <authorList>
            <person name="Sun Q."/>
            <person name="Mori K."/>
        </authorList>
    </citation>
    <scope>NUCLEOTIDE SEQUENCE [LARGE SCALE GENOMIC DNA]</scope>
    <source>
        <strain evidence="5 6">CECT 8726</strain>
    </source>
</reference>
<dbReference type="SUPFAM" id="SSF48008">
    <property type="entry name" value="GntR ligand-binding domain-like"/>
    <property type="match status" value="1"/>
</dbReference>
<dbReference type="EMBL" id="JBHMEA010000007">
    <property type="protein sequence ID" value="MFB9230634.1"/>
    <property type="molecule type" value="Genomic_DNA"/>
</dbReference>
<dbReference type="RefSeq" id="WP_213887476.1">
    <property type="nucleotide sequence ID" value="NZ_JAGFNU010000001.1"/>
</dbReference>
<keyword evidence="1" id="KW-0805">Transcription regulation</keyword>
<evidence type="ECO:0000313" key="6">
    <source>
        <dbReference type="Proteomes" id="UP001589683"/>
    </source>
</evidence>
<evidence type="ECO:0000259" key="4">
    <source>
        <dbReference type="PROSITE" id="PS50949"/>
    </source>
</evidence>
<proteinExistence type="predicted"/>